<sequence>AKDADTKSNKTGIVTLEELKAAIRDPSILIIDVRQPSELQETGVIPNSINVPLDILKYTLTHQSRQAFLQQYKREKPDCHTTIIFSCRSGKRSAEARSIALNLGYRQAKNYAGGWLEWEANLQKSN</sequence>
<evidence type="ECO:0000256" key="1">
    <source>
        <dbReference type="RuleBase" id="RU000507"/>
    </source>
</evidence>
<dbReference type="InterPro" id="IPR001763">
    <property type="entry name" value="Rhodanese-like_dom"/>
</dbReference>
<dbReference type="Gene3D" id="3.40.250.10">
    <property type="entry name" value="Rhodanese-like domain"/>
    <property type="match status" value="1"/>
</dbReference>
<dbReference type="Pfam" id="PF00581">
    <property type="entry name" value="Rhodanese"/>
    <property type="match status" value="1"/>
</dbReference>
<protein>
    <recommendedName>
        <fullName evidence="1">Sulfurtransferase</fullName>
    </recommendedName>
</protein>
<evidence type="ECO:0000259" key="2">
    <source>
        <dbReference type="PROSITE" id="PS50206"/>
    </source>
</evidence>
<dbReference type="PROSITE" id="PS00683">
    <property type="entry name" value="RHODANESE_2"/>
    <property type="match status" value="1"/>
</dbReference>
<evidence type="ECO:0000313" key="4">
    <source>
        <dbReference type="Proteomes" id="UP000051574"/>
    </source>
</evidence>
<dbReference type="Proteomes" id="UP000051574">
    <property type="component" value="Unassembled WGS sequence"/>
</dbReference>
<proteinExistence type="predicted"/>
<feature type="non-terminal residue" evidence="3">
    <location>
        <position position="1"/>
    </location>
</feature>
<feature type="domain" description="Rhodanese" evidence="2">
    <location>
        <begin position="24"/>
        <end position="124"/>
    </location>
</feature>
<gene>
    <name evidence="3" type="ORF">AMK59_7743</name>
</gene>
<comment type="caution">
    <text evidence="3">The sequence shown here is derived from an EMBL/GenBank/DDBJ whole genome shotgun (WGS) entry which is preliminary data.</text>
</comment>
<dbReference type="EMBL" id="LJIG01022459">
    <property type="protein sequence ID" value="KRT80471.1"/>
    <property type="molecule type" value="Genomic_DNA"/>
</dbReference>
<organism evidence="3 4">
    <name type="scientific">Oryctes borbonicus</name>
    <dbReference type="NCBI Taxonomy" id="1629725"/>
    <lineage>
        <taxon>Eukaryota</taxon>
        <taxon>Metazoa</taxon>
        <taxon>Ecdysozoa</taxon>
        <taxon>Arthropoda</taxon>
        <taxon>Hexapoda</taxon>
        <taxon>Insecta</taxon>
        <taxon>Pterygota</taxon>
        <taxon>Neoptera</taxon>
        <taxon>Endopterygota</taxon>
        <taxon>Coleoptera</taxon>
        <taxon>Polyphaga</taxon>
        <taxon>Scarabaeiformia</taxon>
        <taxon>Scarabaeidae</taxon>
        <taxon>Dynastinae</taxon>
        <taxon>Oryctes</taxon>
    </lineage>
</organism>
<dbReference type="PANTHER" id="PTHR44086:SF10">
    <property type="entry name" value="THIOSULFATE SULFURTRANSFERASE_RHODANESE-LIKE DOMAIN-CONTAINING PROTEIN 3"/>
    <property type="match status" value="1"/>
</dbReference>
<dbReference type="SUPFAM" id="SSF52821">
    <property type="entry name" value="Rhodanese/Cell cycle control phosphatase"/>
    <property type="match status" value="1"/>
</dbReference>
<name>A0A0T6B0V8_9SCAR</name>
<accession>A0A0T6B0V8</accession>
<dbReference type="AlphaFoldDB" id="A0A0T6B0V8"/>
<dbReference type="OrthoDB" id="566238at2759"/>
<keyword evidence="1" id="KW-0808">Transferase</keyword>
<dbReference type="InterPro" id="IPR036873">
    <property type="entry name" value="Rhodanese-like_dom_sf"/>
</dbReference>
<dbReference type="PANTHER" id="PTHR44086">
    <property type="entry name" value="THIOSULFATE SULFURTRANSFERASE RDL2, MITOCHONDRIAL-RELATED"/>
    <property type="match status" value="1"/>
</dbReference>
<dbReference type="PROSITE" id="PS50206">
    <property type="entry name" value="RHODANESE_3"/>
    <property type="match status" value="1"/>
</dbReference>
<dbReference type="SMART" id="SM00450">
    <property type="entry name" value="RHOD"/>
    <property type="match status" value="1"/>
</dbReference>
<reference evidence="3 4" key="1">
    <citation type="submission" date="2015-09" db="EMBL/GenBank/DDBJ databases">
        <title>Draft genome of the scarab beetle Oryctes borbonicus.</title>
        <authorList>
            <person name="Meyer J.M."/>
            <person name="Markov G.V."/>
            <person name="Baskaran P."/>
            <person name="Herrmann M."/>
            <person name="Sommer R.J."/>
            <person name="Roedelsperger C."/>
        </authorList>
    </citation>
    <scope>NUCLEOTIDE SEQUENCE [LARGE SCALE GENOMIC DNA]</scope>
    <source>
        <strain evidence="3">OB123</strain>
        <tissue evidence="3">Whole animal</tissue>
    </source>
</reference>
<dbReference type="InterPro" id="IPR001307">
    <property type="entry name" value="Thiosulphate_STrfase_CS"/>
</dbReference>
<dbReference type="GO" id="GO:0004792">
    <property type="term" value="F:thiosulfate-cyanide sulfurtransferase activity"/>
    <property type="evidence" value="ECO:0007669"/>
    <property type="project" value="InterPro"/>
</dbReference>
<keyword evidence="4" id="KW-1185">Reference proteome</keyword>
<evidence type="ECO:0000313" key="3">
    <source>
        <dbReference type="EMBL" id="KRT80471.1"/>
    </source>
</evidence>